<evidence type="ECO:0000313" key="2">
    <source>
        <dbReference type="EMBL" id="MFC4605016.1"/>
    </source>
</evidence>
<evidence type="ECO:0000313" key="3">
    <source>
        <dbReference type="Proteomes" id="UP001595914"/>
    </source>
</evidence>
<keyword evidence="1" id="KW-0812">Transmembrane</keyword>
<evidence type="ECO:0000256" key="1">
    <source>
        <dbReference type="SAM" id="Phobius"/>
    </source>
</evidence>
<reference evidence="3" key="1">
    <citation type="journal article" date="2019" name="Int. J. Syst. Evol. Microbiol.">
        <title>The Global Catalogue of Microorganisms (GCM) 10K type strain sequencing project: providing services to taxonomists for standard genome sequencing and annotation.</title>
        <authorList>
            <consortium name="The Broad Institute Genomics Platform"/>
            <consortium name="The Broad Institute Genome Sequencing Center for Infectious Disease"/>
            <person name="Wu L."/>
            <person name="Ma J."/>
        </authorList>
    </citation>
    <scope>NUCLEOTIDE SEQUENCE [LARGE SCALE GENOMIC DNA]</scope>
    <source>
        <strain evidence="3">CCUG 54520</strain>
    </source>
</reference>
<dbReference type="Proteomes" id="UP001595914">
    <property type="component" value="Unassembled WGS sequence"/>
</dbReference>
<dbReference type="RefSeq" id="WP_378418290.1">
    <property type="nucleotide sequence ID" value="NZ_JBHSFO010000009.1"/>
</dbReference>
<sequence>MRRRTVVLDRIVALAAGAALLAGGLLAVTWRAGLDVSTELVHHLDRARIAALPDAHWWPTALAVTCAVSLLAGLSLLVVNLRRGRTATVRIGDTPDPDLSVDLGPMAVGLAAELSALPGVRTVRSAAVDDRGRATLRVTVLADPTVDLQEFTRDAGAIALSMAAALPGAPVATQVLLHLDPAEHSSEPA</sequence>
<name>A0ABV9FSL0_9NOCA</name>
<comment type="caution">
    <text evidence="2">The sequence shown here is derived from an EMBL/GenBank/DDBJ whole genome shotgun (WGS) entry which is preliminary data.</text>
</comment>
<dbReference type="EMBL" id="JBHSFO010000009">
    <property type="protein sequence ID" value="MFC4605016.1"/>
    <property type="molecule type" value="Genomic_DNA"/>
</dbReference>
<evidence type="ECO:0008006" key="4">
    <source>
        <dbReference type="Google" id="ProtNLM"/>
    </source>
</evidence>
<keyword evidence="1" id="KW-0472">Membrane</keyword>
<accession>A0ABV9FSL0</accession>
<protein>
    <recommendedName>
        <fullName evidence="4">Alkaline shock response membrane anchor protein AmaP</fullName>
    </recommendedName>
</protein>
<organism evidence="2 3">
    <name type="scientific">Rhodococcus kronopolitis</name>
    <dbReference type="NCBI Taxonomy" id="1460226"/>
    <lineage>
        <taxon>Bacteria</taxon>
        <taxon>Bacillati</taxon>
        <taxon>Actinomycetota</taxon>
        <taxon>Actinomycetes</taxon>
        <taxon>Mycobacteriales</taxon>
        <taxon>Nocardiaceae</taxon>
        <taxon>Rhodococcus</taxon>
    </lineage>
</organism>
<gene>
    <name evidence="2" type="ORF">ACFO6S_15055</name>
</gene>
<feature type="transmembrane region" description="Helical" evidence="1">
    <location>
        <begin position="55"/>
        <end position="81"/>
    </location>
</feature>
<keyword evidence="1" id="KW-1133">Transmembrane helix</keyword>
<keyword evidence="3" id="KW-1185">Reference proteome</keyword>
<proteinExistence type="predicted"/>